<dbReference type="Proteomes" id="UP001283361">
    <property type="component" value="Unassembled WGS sequence"/>
</dbReference>
<feature type="region of interest" description="Disordered" evidence="1">
    <location>
        <begin position="1"/>
        <end position="25"/>
    </location>
</feature>
<protein>
    <submittedName>
        <fullName evidence="2">Uncharacterized protein</fullName>
    </submittedName>
</protein>
<evidence type="ECO:0000313" key="2">
    <source>
        <dbReference type="EMBL" id="KAK3748992.1"/>
    </source>
</evidence>
<proteinExistence type="predicted"/>
<accession>A0AAE0YKN9</accession>
<name>A0AAE0YKN9_9GAST</name>
<dbReference type="AlphaFoldDB" id="A0AAE0YKN9"/>
<gene>
    <name evidence="2" type="ORF">RRG08_000759</name>
</gene>
<evidence type="ECO:0000256" key="1">
    <source>
        <dbReference type="SAM" id="MobiDB-lite"/>
    </source>
</evidence>
<organism evidence="2 3">
    <name type="scientific">Elysia crispata</name>
    <name type="common">lettuce slug</name>
    <dbReference type="NCBI Taxonomy" id="231223"/>
    <lineage>
        <taxon>Eukaryota</taxon>
        <taxon>Metazoa</taxon>
        <taxon>Spiralia</taxon>
        <taxon>Lophotrochozoa</taxon>
        <taxon>Mollusca</taxon>
        <taxon>Gastropoda</taxon>
        <taxon>Heterobranchia</taxon>
        <taxon>Euthyneura</taxon>
        <taxon>Panpulmonata</taxon>
        <taxon>Sacoglossa</taxon>
        <taxon>Placobranchoidea</taxon>
        <taxon>Plakobranchidae</taxon>
        <taxon>Elysia</taxon>
    </lineage>
</organism>
<sequence>MTREVCDSSVGSYVKQPSSTESPPSTCEILRVQFSRASVQSHGRVSWTRPPWPSRPPPSRLPRHLLRPWPSRGLQCLPMQKIHKA</sequence>
<dbReference type="EMBL" id="JAWDGP010005966">
    <property type="protein sequence ID" value="KAK3748992.1"/>
    <property type="molecule type" value="Genomic_DNA"/>
</dbReference>
<comment type="caution">
    <text evidence="2">The sequence shown here is derived from an EMBL/GenBank/DDBJ whole genome shotgun (WGS) entry which is preliminary data.</text>
</comment>
<keyword evidence="3" id="KW-1185">Reference proteome</keyword>
<evidence type="ECO:0000313" key="3">
    <source>
        <dbReference type="Proteomes" id="UP001283361"/>
    </source>
</evidence>
<reference evidence="2" key="1">
    <citation type="journal article" date="2023" name="G3 (Bethesda)">
        <title>A reference genome for the long-term kleptoplast-retaining sea slug Elysia crispata morphotype clarki.</title>
        <authorList>
            <person name="Eastman K.E."/>
            <person name="Pendleton A.L."/>
            <person name="Shaikh M.A."/>
            <person name="Suttiyut T."/>
            <person name="Ogas R."/>
            <person name="Tomko P."/>
            <person name="Gavelis G."/>
            <person name="Widhalm J.R."/>
            <person name="Wisecaver J.H."/>
        </authorList>
    </citation>
    <scope>NUCLEOTIDE SEQUENCE</scope>
    <source>
        <strain evidence="2">ECLA1</strain>
    </source>
</reference>